<name>C6BY91_MARSD</name>
<dbReference type="PROSITE" id="PS00395">
    <property type="entry name" value="ALANINE_RACEMASE"/>
    <property type="match status" value="1"/>
</dbReference>
<dbReference type="OrthoDB" id="9813814at2"/>
<dbReference type="AlphaFoldDB" id="C6BY91"/>
<dbReference type="InterPro" id="IPR020622">
    <property type="entry name" value="Ala_racemase_pyridoxalP-BS"/>
</dbReference>
<dbReference type="Proteomes" id="UP000002601">
    <property type="component" value="Chromosome"/>
</dbReference>
<comment type="function">
    <text evidence="5">Catalyzes the interconversion of L-alanine and D-alanine. May also act on other amino acids.</text>
</comment>
<dbReference type="STRING" id="526222.Desal_0616"/>
<feature type="active site" description="Proton acceptor; specific for D-alanine" evidence="5">
    <location>
        <position position="36"/>
    </location>
</feature>
<comment type="similarity">
    <text evidence="5">Belongs to the alanine racemase family.</text>
</comment>
<evidence type="ECO:0000259" key="8">
    <source>
        <dbReference type="SMART" id="SM01005"/>
    </source>
</evidence>
<dbReference type="GO" id="GO:0030632">
    <property type="term" value="P:D-alanine biosynthetic process"/>
    <property type="evidence" value="ECO:0007669"/>
    <property type="project" value="UniProtKB-UniRule"/>
</dbReference>
<organism evidence="9 10">
    <name type="scientific">Maridesulfovibrio salexigens (strain ATCC 14822 / DSM 2638 / NCIMB 8403 / VKM B-1763)</name>
    <name type="common">Desulfovibrio salexigens</name>
    <dbReference type="NCBI Taxonomy" id="526222"/>
    <lineage>
        <taxon>Bacteria</taxon>
        <taxon>Pseudomonadati</taxon>
        <taxon>Thermodesulfobacteriota</taxon>
        <taxon>Desulfovibrionia</taxon>
        <taxon>Desulfovibrionales</taxon>
        <taxon>Desulfovibrionaceae</taxon>
        <taxon>Maridesulfovibrio</taxon>
    </lineage>
</organism>
<dbReference type="Pfam" id="PF01168">
    <property type="entry name" value="Ala_racemase_N"/>
    <property type="match status" value="1"/>
</dbReference>
<dbReference type="UniPathway" id="UPA00042">
    <property type="reaction ID" value="UER00497"/>
</dbReference>
<dbReference type="CDD" id="cd00430">
    <property type="entry name" value="PLPDE_III_AR"/>
    <property type="match status" value="1"/>
</dbReference>
<dbReference type="SUPFAM" id="SSF51419">
    <property type="entry name" value="PLP-binding barrel"/>
    <property type="match status" value="1"/>
</dbReference>
<dbReference type="KEGG" id="dsa:Desal_0616"/>
<dbReference type="PRINTS" id="PR00992">
    <property type="entry name" value="ALARACEMASE"/>
</dbReference>
<dbReference type="InterPro" id="IPR011079">
    <property type="entry name" value="Ala_racemase_C"/>
</dbReference>
<protein>
    <recommendedName>
        <fullName evidence="5">Alanine racemase</fullName>
        <ecNumber evidence="5">5.1.1.1</ecNumber>
    </recommendedName>
</protein>
<dbReference type="GO" id="GO:0005829">
    <property type="term" value="C:cytosol"/>
    <property type="evidence" value="ECO:0007669"/>
    <property type="project" value="TreeGrafter"/>
</dbReference>
<dbReference type="EMBL" id="CP001649">
    <property type="protein sequence ID" value="ACS78682.1"/>
    <property type="molecule type" value="Genomic_DNA"/>
</dbReference>
<reference evidence="9 10" key="1">
    <citation type="submission" date="2009-06" db="EMBL/GenBank/DDBJ databases">
        <title>Complete sequence of Desulfovibrio salexigens DSM 2638.</title>
        <authorList>
            <consortium name="US DOE Joint Genome Institute"/>
            <person name="Lucas S."/>
            <person name="Copeland A."/>
            <person name="Lapidus A."/>
            <person name="Glavina del Rio T."/>
            <person name="Tice H."/>
            <person name="Bruce D."/>
            <person name="Goodwin L."/>
            <person name="Pitluck S."/>
            <person name="Munk A.C."/>
            <person name="Brettin T."/>
            <person name="Detter J.C."/>
            <person name="Han C."/>
            <person name="Tapia R."/>
            <person name="Larimer F."/>
            <person name="Land M."/>
            <person name="Hauser L."/>
            <person name="Kyrpides N."/>
            <person name="Anderson I."/>
            <person name="Wall J.D."/>
            <person name="Arkin A.P."/>
            <person name="Dehal P."/>
            <person name="Chivian D."/>
            <person name="Giles B."/>
            <person name="Hazen T.C."/>
        </authorList>
    </citation>
    <scope>NUCLEOTIDE SEQUENCE [LARGE SCALE GENOMIC DNA]</scope>
    <source>
        <strain evidence="10">ATCC 14822 / DSM 2638 / NCIMB 8403 / VKM B-1763</strain>
    </source>
</reference>
<keyword evidence="3 5" id="KW-0663">Pyridoxal phosphate</keyword>
<dbReference type="FunFam" id="3.20.20.10:FF:000002">
    <property type="entry name" value="Alanine racemase"/>
    <property type="match status" value="1"/>
</dbReference>
<evidence type="ECO:0000256" key="1">
    <source>
        <dbReference type="ARBA" id="ARBA00000316"/>
    </source>
</evidence>
<proteinExistence type="inferred from homology"/>
<evidence type="ECO:0000256" key="5">
    <source>
        <dbReference type="HAMAP-Rule" id="MF_01201"/>
    </source>
</evidence>
<accession>C6BY91</accession>
<feature type="binding site" evidence="5 7">
    <location>
        <position position="135"/>
    </location>
    <ligand>
        <name>substrate</name>
    </ligand>
</feature>
<dbReference type="Gene3D" id="3.20.20.10">
    <property type="entry name" value="Alanine racemase"/>
    <property type="match status" value="1"/>
</dbReference>
<dbReference type="HAMAP" id="MF_01201">
    <property type="entry name" value="Ala_racemase"/>
    <property type="match status" value="1"/>
</dbReference>
<dbReference type="InterPro" id="IPR000821">
    <property type="entry name" value="Ala_racemase"/>
</dbReference>
<evidence type="ECO:0000256" key="2">
    <source>
        <dbReference type="ARBA" id="ARBA00001933"/>
    </source>
</evidence>
<dbReference type="Pfam" id="PF00842">
    <property type="entry name" value="Ala_racemase_C"/>
    <property type="match status" value="1"/>
</dbReference>
<dbReference type="NCBIfam" id="TIGR00492">
    <property type="entry name" value="alr"/>
    <property type="match status" value="1"/>
</dbReference>
<evidence type="ECO:0000256" key="7">
    <source>
        <dbReference type="PIRSR" id="PIRSR600821-52"/>
    </source>
</evidence>
<comment type="pathway">
    <text evidence="5">Amino-acid biosynthesis; D-alanine biosynthesis; D-alanine from L-alanine: step 1/1.</text>
</comment>
<dbReference type="InterPro" id="IPR029066">
    <property type="entry name" value="PLP-binding_barrel"/>
</dbReference>
<evidence type="ECO:0000256" key="6">
    <source>
        <dbReference type="PIRSR" id="PIRSR600821-50"/>
    </source>
</evidence>
<feature type="modified residue" description="N6-(pyridoxal phosphate)lysine" evidence="5 6">
    <location>
        <position position="36"/>
    </location>
</feature>
<feature type="binding site" evidence="5 7">
    <location>
        <position position="315"/>
    </location>
    <ligand>
        <name>substrate</name>
    </ligand>
</feature>
<dbReference type="EC" id="5.1.1.1" evidence="5"/>
<dbReference type="Gene3D" id="2.40.37.10">
    <property type="entry name" value="Lyase, Ornithine Decarboxylase, Chain A, domain 1"/>
    <property type="match status" value="1"/>
</dbReference>
<dbReference type="SMART" id="SM01005">
    <property type="entry name" value="Ala_racemase_C"/>
    <property type="match status" value="1"/>
</dbReference>
<dbReference type="SUPFAM" id="SSF50621">
    <property type="entry name" value="Alanine racemase C-terminal domain-like"/>
    <property type="match status" value="1"/>
</dbReference>
<sequence length="374" mass="40697">MTIGYNTLEVEVDLNAIRHNYRLLRDKGSRVYGVVKADAYGHGLIEVARALEEEGADTFAVGTVGEGMQLRKSGCSKRIISLLGPLNEEDCFNAAQNKIIPFIGEFEQLEMLSAVVSAQGRKVEISLKFDTGMSRLGFSVNELDKLIEWLKINPQICPVLASSHLATSDDPAYEGYMSAQAETFSGILKRLADAGYELEASLANSAGILVHDQVHYSAQRGGIALYGSNPLLGTEWSESGRDLKPAMQVRTNIAAVRELKKGQAISYGCTYTADRDMTVAIVCAGYADGYSRGLSSTGEVCIHGKRAKILGRVCMQLCIVDVSHIEGVKFGDTAYLLGGEGEGHISAEDLAGWWQTITYEIFCLLGMNPRTYKK</sequence>
<dbReference type="PANTHER" id="PTHR30511:SF0">
    <property type="entry name" value="ALANINE RACEMASE, CATABOLIC-RELATED"/>
    <property type="match status" value="1"/>
</dbReference>
<dbReference type="PANTHER" id="PTHR30511">
    <property type="entry name" value="ALANINE RACEMASE"/>
    <property type="match status" value="1"/>
</dbReference>
<dbReference type="InterPro" id="IPR001608">
    <property type="entry name" value="Ala_racemase_N"/>
</dbReference>
<evidence type="ECO:0000256" key="3">
    <source>
        <dbReference type="ARBA" id="ARBA00022898"/>
    </source>
</evidence>
<comment type="cofactor">
    <cofactor evidence="2 5 6">
        <name>pyridoxal 5'-phosphate</name>
        <dbReference type="ChEBI" id="CHEBI:597326"/>
    </cofactor>
</comment>
<evidence type="ECO:0000313" key="9">
    <source>
        <dbReference type="EMBL" id="ACS78682.1"/>
    </source>
</evidence>
<dbReference type="InterPro" id="IPR009006">
    <property type="entry name" value="Ala_racemase/Decarboxylase_C"/>
</dbReference>
<dbReference type="HOGENOM" id="CLU_028393_2_2_7"/>
<dbReference type="GO" id="GO:0008784">
    <property type="term" value="F:alanine racemase activity"/>
    <property type="evidence" value="ECO:0007669"/>
    <property type="project" value="UniProtKB-UniRule"/>
</dbReference>
<dbReference type="RefSeq" id="WP_015850501.1">
    <property type="nucleotide sequence ID" value="NC_012881.1"/>
</dbReference>
<keyword evidence="4 5" id="KW-0413">Isomerase</keyword>
<gene>
    <name evidence="9" type="ordered locus">Desal_0616</name>
</gene>
<evidence type="ECO:0000256" key="4">
    <source>
        <dbReference type="ARBA" id="ARBA00023235"/>
    </source>
</evidence>
<dbReference type="GO" id="GO:0030170">
    <property type="term" value="F:pyridoxal phosphate binding"/>
    <property type="evidence" value="ECO:0007669"/>
    <property type="project" value="UniProtKB-UniRule"/>
</dbReference>
<evidence type="ECO:0000313" key="10">
    <source>
        <dbReference type="Proteomes" id="UP000002601"/>
    </source>
</evidence>
<keyword evidence="10" id="KW-1185">Reference proteome</keyword>
<feature type="domain" description="Alanine racemase C-terminal" evidence="8">
    <location>
        <begin position="246"/>
        <end position="373"/>
    </location>
</feature>
<dbReference type="eggNOG" id="COG0787">
    <property type="taxonomic scope" value="Bacteria"/>
</dbReference>
<feature type="active site" description="Proton acceptor; specific for L-alanine" evidence="5">
    <location>
        <position position="267"/>
    </location>
</feature>
<comment type="catalytic activity">
    <reaction evidence="1 5">
        <text>L-alanine = D-alanine</text>
        <dbReference type="Rhea" id="RHEA:20249"/>
        <dbReference type="ChEBI" id="CHEBI:57416"/>
        <dbReference type="ChEBI" id="CHEBI:57972"/>
        <dbReference type="EC" id="5.1.1.1"/>
    </reaction>
</comment>